<feature type="compositionally biased region" description="Polar residues" evidence="1">
    <location>
        <begin position="1"/>
        <end position="14"/>
    </location>
</feature>
<evidence type="ECO:0000256" key="1">
    <source>
        <dbReference type="SAM" id="MobiDB-lite"/>
    </source>
</evidence>
<accession>A0A1X7VKA7</accession>
<organism evidence="2">
    <name type="scientific">Amphimedon queenslandica</name>
    <name type="common">Sponge</name>
    <dbReference type="NCBI Taxonomy" id="400682"/>
    <lineage>
        <taxon>Eukaryota</taxon>
        <taxon>Metazoa</taxon>
        <taxon>Porifera</taxon>
        <taxon>Demospongiae</taxon>
        <taxon>Heteroscleromorpha</taxon>
        <taxon>Haplosclerida</taxon>
        <taxon>Niphatidae</taxon>
        <taxon>Amphimedon</taxon>
    </lineage>
</organism>
<protein>
    <submittedName>
        <fullName evidence="2">Uncharacterized protein</fullName>
    </submittedName>
</protein>
<reference evidence="2" key="1">
    <citation type="submission" date="2017-05" db="UniProtKB">
        <authorList>
            <consortium name="EnsemblMetazoa"/>
        </authorList>
    </citation>
    <scope>IDENTIFICATION</scope>
</reference>
<proteinExistence type="predicted"/>
<evidence type="ECO:0000313" key="2">
    <source>
        <dbReference type="EnsemblMetazoa" id="Aqu2.1.40462_001"/>
    </source>
</evidence>
<sequence>MATNRVSFSNVSTPTRKRHGGFRRGSGRPRSNPDSLLVKISIKKCDYEEMKALKTRLSFEFDWQVFKEILNLAKQGLMSGNDSSINTAVNACMG</sequence>
<dbReference type="EnsemblMetazoa" id="Aqu2.1.40462_001">
    <property type="protein sequence ID" value="Aqu2.1.40462_001"/>
    <property type="gene ID" value="Aqu2.1.40462"/>
</dbReference>
<name>A0A1X7VKA7_AMPQE</name>
<dbReference type="InParanoid" id="A0A1X7VKA7"/>
<dbReference type="AlphaFoldDB" id="A0A1X7VKA7"/>
<feature type="compositionally biased region" description="Basic residues" evidence="1">
    <location>
        <begin position="15"/>
        <end position="27"/>
    </location>
</feature>
<feature type="region of interest" description="Disordered" evidence="1">
    <location>
        <begin position="1"/>
        <end position="34"/>
    </location>
</feature>